<keyword evidence="2" id="KW-1185">Reference proteome</keyword>
<keyword evidence="1" id="KW-0614">Plasmid</keyword>
<gene>
    <name evidence="1" type="ORF">K6L26_30610</name>
</gene>
<protein>
    <submittedName>
        <fullName evidence="1">Uncharacterized protein</fullName>
    </submittedName>
</protein>
<evidence type="ECO:0000313" key="1">
    <source>
        <dbReference type="EMBL" id="QZH69486.1"/>
    </source>
</evidence>
<dbReference type="EMBL" id="CP081674">
    <property type="protein sequence ID" value="QZH69486.1"/>
    <property type="molecule type" value="Genomic_DNA"/>
</dbReference>
<geneLocation type="plasmid" evidence="1 2">
    <name>unnamed1</name>
</geneLocation>
<accession>A0ACD1FR11</accession>
<sequence length="306" mass="34071">MSETRLYHGGIPGKQPGDIIYPAAHLGFDYTSAYAHSPGLRAMTKPKYRPDLVYCTTHLGSARGYAARYVNEDGHEIPGDVYSVEPQGQLEPDPDFNHPKIGSVYTASAHPLIITAVIDRAVVLDRRQQNQECWPYRYYGLWEETHAADGTVLVSEEMRGLGVTDDYVALLPKWMDLSEYSNDGALWKPGLPGWYASADEVLEILDHVGLDTGPHVITNEHLKRAHFVDVDAPDTPVVFGPFVCQECGAQFGSTSERLSKQNILDAALHQGGDRLPVIARFNGGLNGFVHAMRRRSPERWMWLTLV</sequence>
<organism evidence="1 2">
    <name type="scientific">Mycolicibacterium farcinogenes</name>
    <name type="common">Mycobacterium farcinogenes</name>
    <dbReference type="NCBI Taxonomy" id="1802"/>
    <lineage>
        <taxon>Bacteria</taxon>
        <taxon>Bacillati</taxon>
        <taxon>Actinomycetota</taxon>
        <taxon>Actinomycetes</taxon>
        <taxon>Mycobacteriales</taxon>
        <taxon>Mycobacteriaceae</taxon>
        <taxon>Mycolicibacterium</taxon>
    </lineage>
</organism>
<reference evidence="1" key="1">
    <citation type="submission" date="2021-07" db="EMBL/GenBank/DDBJ databases">
        <title>Complete Genome Sequences of Mycobacterium farcinogenes Isolated from Clinical Specimens from Patients in Thailand.</title>
        <authorList>
            <person name="Sodsai P."/>
        </authorList>
    </citation>
    <scope>NUCLEOTIDE SEQUENCE</scope>
    <source>
        <strain evidence="1">BKK/CU-MFGFA-001</strain>
    </source>
</reference>
<evidence type="ECO:0000313" key="2">
    <source>
        <dbReference type="Proteomes" id="UP000825598"/>
    </source>
</evidence>
<name>A0ACD1FR11_MYCFR</name>
<proteinExistence type="predicted"/>
<dbReference type="Proteomes" id="UP000825598">
    <property type="component" value="Plasmid unnamed1"/>
</dbReference>